<feature type="compositionally biased region" description="Low complexity" evidence="1">
    <location>
        <begin position="616"/>
        <end position="627"/>
    </location>
</feature>
<feature type="compositionally biased region" description="Low complexity" evidence="1">
    <location>
        <begin position="725"/>
        <end position="735"/>
    </location>
</feature>
<organism evidence="2 3">
    <name type="scientific">Rhizoctonia solani</name>
    <dbReference type="NCBI Taxonomy" id="456999"/>
    <lineage>
        <taxon>Eukaryota</taxon>
        <taxon>Fungi</taxon>
        <taxon>Dikarya</taxon>
        <taxon>Basidiomycota</taxon>
        <taxon>Agaricomycotina</taxon>
        <taxon>Agaricomycetes</taxon>
        <taxon>Cantharellales</taxon>
        <taxon>Ceratobasidiaceae</taxon>
        <taxon>Rhizoctonia</taxon>
    </lineage>
</organism>
<feature type="compositionally biased region" description="Polar residues" evidence="1">
    <location>
        <begin position="269"/>
        <end position="291"/>
    </location>
</feature>
<feature type="compositionally biased region" description="Polar residues" evidence="1">
    <location>
        <begin position="367"/>
        <end position="381"/>
    </location>
</feature>
<evidence type="ECO:0000256" key="1">
    <source>
        <dbReference type="SAM" id="MobiDB-lite"/>
    </source>
</evidence>
<evidence type="ECO:0000313" key="3">
    <source>
        <dbReference type="Proteomes" id="UP000663846"/>
    </source>
</evidence>
<comment type="caution">
    <text evidence="2">The sequence shown here is derived from an EMBL/GenBank/DDBJ whole genome shotgun (WGS) entry which is preliminary data.</text>
</comment>
<feature type="compositionally biased region" description="Polar residues" evidence="1">
    <location>
        <begin position="406"/>
        <end position="417"/>
    </location>
</feature>
<feature type="region of interest" description="Disordered" evidence="1">
    <location>
        <begin position="547"/>
        <end position="583"/>
    </location>
</feature>
<dbReference type="Proteomes" id="UP000663846">
    <property type="component" value="Unassembled WGS sequence"/>
</dbReference>
<feature type="region of interest" description="Disordered" evidence="1">
    <location>
        <begin position="336"/>
        <end position="484"/>
    </location>
</feature>
<dbReference type="OrthoDB" id="28092at2759"/>
<feature type="compositionally biased region" description="Polar residues" evidence="1">
    <location>
        <begin position="598"/>
        <end position="607"/>
    </location>
</feature>
<feature type="region of interest" description="Disordered" evidence="1">
    <location>
        <begin position="46"/>
        <end position="92"/>
    </location>
</feature>
<feature type="compositionally biased region" description="Basic and acidic residues" evidence="1">
    <location>
        <begin position="383"/>
        <end position="404"/>
    </location>
</feature>
<accession>A0A8H2WJ21</accession>
<feature type="region of interest" description="Disordered" evidence="1">
    <location>
        <begin position="504"/>
        <end position="528"/>
    </location>
</feature>
<feature type="region of interest" description="Disordered" evidence="1">
    <location>
        <begin position="680"/>
        <end position="840"/>
    </location>
</feature>
<feature type="compositionally biased region" description="Polar residues" evidence="1">
    <location>
        <begin position="433"/>
        <end position="484"/>
    </location>
</feature>
<feature type="compositionally biased region" description="Basic and acidic residues" evidence="1">
    <location>
        <begin position="698"/>
        <end position="708"/>
    </location>
</feature>
<feature type="region of interest" description="Disordered" evidence="1">
    <location>
        <begin position="598"/>
        <end position="627"/>
    </location>
</feature>
<reference evidence="2" key="1">
    <citation type="submission" date="2021-01" db="EMBL/GenBank/DDBJ databases">
        <authorList>
            <person name="Kaushik A."/>
        </authorList>
    </citation>
    <scope>NUCLEOTIDE SEQUENCE</scope>
    <source>
        <strain evidence="2">AG1-1C</strain>
    </source>
</reference>
<dbReference type="AlphaFoldDB" id="A0A8H2WJ21"/>
<gene>
    <name evidence="2" type="ORF">RDB_LOCUS30983</name>
</gene>
<feature type="compositionally biased region" description="Basic and acidic residues" evidence="1">
    <location>
        <begin position="338"/>
        <end position="347"/>
    </location>
</feature>
<feature type="compositionally biased region" description="Low complexity" evidence="1">
    <location>
        <begin position="681"/>
        <end position="692"/>
    </location>
</feature>
<feature type="compositionally biased region" description="Low complexity" evidence="1">
    <location>
        <begin position="187"/>
        <end position="199"/>
    </location>
</feature>
<feature type="compositionally biased region" description="Low complexity" evidence="1">
    <location>
        <begin position="230"/>
        <end position="253"/>
    </location>
</feature>
<name>A0A8H2WJ21_9AGAM</name>
<feature type="compositionally biased region" description="Basic residues" evidence="1">
    <location>
        <begin position="81"/>
        <end position="92"/>
    </location>
</feature>
<dbReference type="EMBL" id="CAJMWS010000195">
    <property type="protein sequence ID" value="CAE6377566.1"/>
    <property type="molecule type" value="Genomic_DNA"/>
</dbReference>
<evidence type="ECO:0000313" key="2">
    <source>
        <dbReference type="EMBL" id="CAE6377566.1"/>
    </source>
</evidence>
<proteinExistence type="predicted"/>
<feature type="compositionally biased region" description="Basic and acidic residues" evidence="1">
    <location>
        <begin position="760"/>
        <end position="771"/>
    </location>
</feature>
<feature type="compositionally biased region" description="Basic and acidic residues" evidence="1">
    <location>
        <begin position="782"/>
        <end position="813"/>
    </location>
</feature>
<feature type="compositionally biased region" description="Basic and acidic residues" evidence="1">
    <location>
        <begin position="512"/>
        <end position="528"/>
    </location>
</feature>
<protein>
    <submittedName>
        <fullName evidence="2">Uncharacterized protein</fullName>
    </submittedName>
</protein>
<sequence>MFARDDRPVPNIVAIYERPRHKIRRDATHLLGGMFGWNTAEEMARALRREDSPVEESTPTIASTPEPITADASPSGLPQRCAKRSSKRNKRRALVPLAEMGASILSLSLQERMRRQRGGDEKEDNEPVSALVKFPKVSVDITATAADSTATMKKIKVTTSGDVPTTKKLRLTISAAPPASIASLSTPSLQLLSPPDTSSNASKAPADERYAIPISSSTPGTGQLPMPNFELDLSSESSSESSSDSPDLSSSTSTHSAPQNKARGKQRGATVSISNKSRTTTPVAATSQPRNPSTPPRRKRQAHQPGWVGWVQTEESPDHSRLIRLDDVPVILGRRTRSGKEFADPPLRRRSIAPSDPKRQMKPPVNSGRTGQKSKQQSAWQEAQKRGRVEESVRSKGDGEHASETAEPSHNNNQVHSSRTRRSQPVALAKSGGSVTAAATNSGDTSLTSKLEQTSLGGLTKASQPVRGDSSSATKSAKVLATSQSSSISVPAVLKLTRSDTVITPTGARSNAPEHKEVRPVKDSPSEVEKARALADLPIRALPTSASARKDVVQTNSEKAVRSGAKGTAQSHSKDISRPVSRSALGTSYSSTLINGAKLESTNSSPDSAFKKSPASVMGSGSRSMSMSGMTEKALAVPRNPLDKPKITKVGGMWSNALKSSPNPGGLNDMVSSASFNTNLKSASSTSKTTKPFPMPSRIERNDLDSKHPPFSLLGKRKDSPSPLPSGQSSSSSQSRIKKRKLAMSSSDESEGPRFNVNPFDRRAKQMELTRKGVSGEAFQSEMKRWIHEKKAEWKEKERQKEKQKEKQKERSSGNELRTAIAEGKPVSEAVRHRLAGSSTSTRIGDAKLARKKAWSTEWGMDVAKVSVAGNSEKRTHLKSVAEVEKRDPRVKDAHEFNVSYVALELDAAREFAKLKRVAS</sequence>
<feature type="region of interest" description="Disordered" evidence="1">
    <location>
        <begin position="187"/>
        <end position="317"/>
    </location>
</feature>